<dbReference type="SUPFAM" id="SSF101238">
    <property type="entry name" value="XPC-binding domain"/>
    <property type="match status" value="1"/>
</dbReference>
<dbReference type="PANTHER" id="PTHR10621">
    <property type="entry name" value="UV EXCISION REPAIR PROTEIN RAD23"/>
    <property type="match status" value="1"/>
</dbReference>
<feature type="compositionally biased region" description="Low complexity" evidence="6">
    <location>
        <begin position="119"/>
        <end position="141"/>
    </location>
</feature>
<evidence type="ECO:0000256" key="2">
    <source>
        <dbReference type="ARBA" id="ARBA00022763"/>
    </source>
</evidence>
<evidence type="ECO:0000259" key="7">
    <source>
        <dbReference type="PROSITE" id="PS50030"/>
    </source>
</evidence>
<dbReference type="SMART" id="SM00165">
    <property type="entry name" value="UBA"/>
    <property type="match status" value="2"/>
</dbReference>
<dbReference type="InterPro" id="IPR004806">
    <property type="entry name" value="Rad23"/>
</dbReference>
<dbReference type="CTD" id="43785"/>
<dbReference type="InterPro" id="IPR006636">
    <property type="entry name" value="STI1_HS-bd"/>
</dbReference>
<dbReference type="FunFam" id="1.10.8.10:FF:000003">
    <property type="entry name" value="UV excision repair protein RAD23 homolog"/>
    <property type="match status" value="1"/>
</dbReference>
<evidence type="ECO:0000256" key="5">
    <source>
        <dbReference type="RuleBase" id="RU367049"/>
    </source>
</evidence>
<proteinExistence type="inferred from homology"/>
<comment type="similarity">
    <text evidence="5">Belongs to the RAD23 family.</text>
</comment>
<dbReference type="CDD" id="cd14378">
    <property type="entry name" value="UBA1_Rhp23p_like"/>
    <property type="match status" value="1"/>
</dbReference>
<dbReference type="InterPro" id="IPR029071">
    <property type="entry name" value="Ubiquitin-like_domsf"/>
</dbReference>
<dbReference type="Gene3D" id="1.10.8.10">
    <property type="entry name" value="DNA helicase RuvA subunit, C-terminal domain"/>
    <property type="match status" value="2"/>
</dbReference>
<evidence type="ECO:0000256" key="1">
    <source>
        <dbReference type="ARBA" id="ARBA00022737"/>
    </source>
</evidence>
<dbReference type="PROSITE" id="PS50030">
    <property type="entry name" value="UBA"/>
    <property type="match status" value="2"/>
</dbReference>
<feature type="domain" description="UBA" evidence="7">
    <location>
        <begin position="154"/>
        <end position="194"/>
    </location>
</feature>
<dbReference type="PROSITE" id="PS50053">
    <property type="entry name" value="UBIQUITIN_2"/>
    <property type="match status" value="1"/>
</dbReference>
<dbReference type="PANTHER" id="PTHR10621:SF0">
    <property type="entry name" value="UV EXCISION REPAIR PROTEIN RAD23"/>
    <property type="match status" value="1"/>
</dbReference>
<dbReference type="Pfam" id="PF00240">
    <property type="entry name" value="ubiquitin"/>
    <property type="match status" value="1"/>
</dbReference>
<keyword evidence="5" id="KW-0963">Cytoplasm</keyword>
<evidence type="ECO:0000256" key="4">
    <source>
        <dbReference type="ARBA" id="ARBA00023242"/>
    </source>
</evidence>
<dbReference type="GO" id="GO:0043130">
    <property type="term" value="F:ubiquitin binding"/>
    <property type="evidence" value="ECO:0007669"/>
    <property type="project" value="UniProtKB-UniRule"/>
</dbReference>
<dbReference type="GO" id="GO:0043161">
    <property type="term" value="P:proteasome-mediated ubiquitin-dependent protein catabolic process"/>
    <property type="evidence" value="ECO:0007669"/>
    <property type="project" value="UniProtKB-UniRule"/>
</dbReference>
<feature type="domain" description="Ubiquitin-like" evidence="8">
    <location>
        <begin position="1"/>
        <end position="78"/>
    </location>
</feature>
<feature type="region of interest" description="Disordered" evidence="6">
    <location>
        <begin position="77"/>
        <end position="141"/>
    </location>
</feature>
<dbReference type="CDD" id="cd01805">
    <property type="entry name" value="Ubl_Rad23"/>
    <property type="match status" value="1"/>
</dbReference>
<dbReference type="SUPFAM" id="SSF46934">
    <property type="entry name" value="UBA-like"/>
    <property type="match status" value="2"/>
</dbReference>
<dbReference type="FunFam" id="1.10.8.10:FF:000002">
    <property type="entry name" value="UV excision repair protein RAD23 homolog"/>
    <property type="match status" value="1"/>
</dbReference>
<dbReference type="Pfam" id="PF00627">
    <property type="entry name" value="UBA"/>
    <property type="match status" value="2"/>
</dbReference>
<feature type="compositionally biased region" description="Basic and acidic residues" evidence="6">
    <location>
        <begin position="98"/>
        <end position="118"/>
    </location>
</feature>
<dbReference type="KEGG" id="oti:135390955"/>
<sequence length="377" mass="40302">MLVTLKTLQQQTFKVEIDPTETVKIFKQKIEAEKGKEFPAQCQKLIYAGKILNDDSKMSEYEIDEKKFVVIMVTKPKPTTPSEGGSAPEAGAAAPPEKPAEKPTPEKAASEPRKEEPKAAAGGTTAAEGQATTKAATAPTSPAIAAESALVMGAEYERMVQQMMEMGYERPQVERALRASFNNPDRAVEYLLTGIPPSQQEAGAEESPSVSPAESPLVGGGVGGVTGVQMPTPGENPSSEEDPLGFLRFQPQFQQMRQVIQQNPQLLNALLQQIGQSNPQLLQLISQNQEAFVRMLNEPSPPPTGGGGGGGGGTAGAGGQAQTLQANYGHISQQDKEAIERLKALGFPEYLVVQAYFACDKNENLAANFLLSQNYDD</sequence>
<dbReference type="SMART" id="SM00727">
    <property type="entry name" value="STI1"/>
    <property type="match status" value="1"/>
</dbReference>
<dbReference type="EMBL" id="GGLE01004584">
    <property type="protein sequence ID" value="MBY08710.1"/>
    <property type="molecule type" value="Transcribed_RNA"/>
</dbReference>
<comment type="subcellular location">
    <subcellularLocation>
        <location evidence="5">Nucleus</location>
    </subcellularLocation>
    <subcellularLocation>
        <location evidence="5">Cytoplasm</location>
    </subcellularLocation>
</comment>
<dbReference type="SMART" id="SM00213">
    <property type="entry name" value="UBQ"/>
    <property type="match status" value="1"/>
</dbReference>
<organism evidence="9">
    <name type="scientific">Ornithodoros turicata</name>
    <dbReference type="NCBI Taxonomy" id="34597"/>
    <lineage>
        <taxon>Eukaryota</taxon>
        <taxon>Metazoa</taxon>
        <taxon>Ecdysozoa</taxon>
        <taxon>Arthropoda</taxon>
        <taxon>Chelicerata</taxon>
        <taxon>Arachnida</taxon>
        <taxon>Acari</taxon>
        <taxon>Parasitiformes</taxon>
        <taxon>Ixodida</taxon>
        <taxon>Ixodoidea</taxon>
        <taxon>Argasidae</taxon>
        <taxon>Ornithodorinae</taxon>
        <taxon>Ornithodoros</taxon>
    </lineage>
</organism>
<feature type="compositionally biased region" description="Low complexity" evidence="6">
    <location>
        <begin position="81"/>
        <end position="95"/>
    </location>
</feature>
<dbReference type="Gene3D" id="1.10.10.540">
    <property type="entry name" value="XPC-binding domain"/>
    <property type="match status" value="1"/>
</dbReference>
<feature type="compositionally biased region" description="Gly residues" evidence="6">
    <location>
        <begin position="305"/>
        <end position="319"/>
    </location>
</feature>
<feature type="domain" description="UBA" evidence="7">
    <location>
        <begin position="333"/>
        <end position="373"/>
    </location>
</feature>
<evidence type="ECO:0000259" key="8">
    <source>
        <dbReference type="PROSITE" id="PS50053"/>
    </source>
</evidence>
<keyword evidence="3 5" id="KW-0234">DNA repair</keyword>
<evidence type="ECO:0000256" key="3">
    <source>
        <dbReference type="ARBA" id="ARBA00023204"/>
    </source>
</evidence>
<dbReference type="GO" id="GO:0005654">
    <property type="term" value="C:nucleoplasm"/>
    <property type="evidence" value="ECO:0007669"/>
    <property type="project" value="TreeGrafter"/>
</dbReference>
<dbReference type="InterPro" id="IPR009060">
    <property type="entry name" value="UBA-like_sf"/>
</dbReference>
<comment type="function">
    <text evidence="5">Multiubiquitin chain receptor involved in modulation of proteasomal degradation. Involved in nucleotide excision repair.</text>
</comment>
<evidence type="ECO:0000313" key="9">
    <source>
        <dbReference type="EMBL" id="MBY08710.1"/>
    </source>
</evidence>
<reference evidence="9" key="1">
    <citation type="submission" date="2018-03" db="EMBL/GenBank/DDBJ databases">
        <title>The relapsing fever spirochete Borrelia turicatae persists in the highly oxidative environment of its soft-bodied tick vector.</title>
        <authorList>
            <person name="Bourret T.J."/>
            <person name="Boyle W.K."/>
            <person name="Valenzuela J.G."/>
            <person name="Oliveira F."/>
            <person name="Lopez J.E."/>
        </authorList>
    </citation>
    <scope>NUCLEOTIDE SEQUENCE</scope>
    <source>
        <strain evidence="9">Kansas strain/isolate</strain>
        <tissue evidence="9">Salivary glands</tissue>
    </source>
</reference>
<dbReference type="InterPro" id="IPR000626">
    <property type="entry name" value="Ubiquitin-like_dom"/>
</dbReference>
<evidence type="ECO:0000256" key="6">
    <source>
        <dbReference type="SAM" id="MobiDB-lite"/>
    </source>
</evidence>
<dbReference type="GeneID" id="135390955"/>
<dbReference type="CDD" id="cd14427">
    <property type="entry name" value="UBA2_HR23A"/>
    <property type="match status" value="1"/>
</dbReference>
<dbReference type="PRINTS" id="PR01839">
    <property type="entry name" value="RAD23PROTEIN"/>
</dbReference>
<feature type="region of interest" description="Disordered" evidence="6">
    <location>
        <begin position="297"/>
        <end position="320"/>
    </location>
</feature>
<dbReference type="FunFam" id="1.10.10.540:FF:000001">
    <property type="entry name" value="UV excision repair protein RAD23 B"/>
    <property type="match status" value="1"/>
</dbReference>
<dbReference type="GO" id="GO:0005829">
    <property type="term" value="C:cytosol"/>
    <property type="evidence" value="ECO:0007669"/>
    <property type="project" value="TreeGrafter"/>
</dbReference>
<dbReference type="GO" id="GO:0070628">
    <property type="term" value="F:proteasome binding"/>
    <property type="evidence" value="ECO:0007669"/>
    <property type="project" value="TreeGrafter"/>
</dbReference>
<name>A0A2R5LGR1_9ACAR</name>
<dbReference type="GO" id="GO:0031593">
    <property type="term" value="F:polyubiquitin modification-dependent protein binding"/>
    <property type="evidence" value="ECO:0007669"/>
    <property type="project" value="UniProtKB-UniRule"/>
</dbReference>
<keyword evidence="2 5" id="KW-0227">DNA damage</keyword>
<dbReference type="NCBIfam" id="TIGR00601">
    <property type="entry name" value="rad23"/>
    <property type="match status" value="1"/>
</dbReference>
<keyword evidence="4 5" id="KW-0539">Nucleus</keyword>
<dbReference type="SUPFAM" id="SSF54236">
    <property type="entry name" value="Ubiquitin-like"/>
    <property type="match status" value="1"/>
</dbReference>
<protein>
    <recommendedName>
        <fullName evidence="5">UV excision repair protein RAD23</fullName>
    </recommendedName>
</protein>
<dbReference type="Pfam" id="PF09280">
    <property type="entry name" value="XPC-binding"/>
    <property type="match status" value="1"/>
</dbReference>
<dbReference type="Gene3D" id="3.10.20.90">
    <property type="entry name" value="Phosphatidylinositol 3-kinase Catalytic Subunit, Chain A, domain 1"/>
    <property type="match status" value="1"/>
</dbReference>
<dbReference type="InterPro" id="IPR015940">
    <property type="entry name" value="UBA"/>
</dbReference>
<dbReference type="GO" id="GO:0003684">
    <property type="term" value="F:damaged DNA binding"/>
    <property type="evidence" value="ECO:0007669"/>
    <property type="project" value="UniProtKB-UniRule"/>
</dbReference>
<keyword evidence="1" id="KW-0677">Repeat</keyword>
<dbReference type="InterPro" id="IPR036353">
    <property type="entry name" value="XPC-bd_sf"/>
</dbReference>
<dbReference type="InterPro" id="IPR015360">
    <property type="entry name" value="XPC-bd"/>
</dbReference>
<feature type="region of interest" description="Disordered" evidence="6">
    <location>
        <begin position="199"/>
        <end position="244"/>
    </location>
</feature>
<feature type="compositionally biased region" description="Low complexity" evidence="6">
    <location>
        <begin position="201"/>
        <end position="216"/>
    </location>
</feature>
<accession>A0A2R5LGR1</accession>
<dbReference type="RefSeq" id="XP_064477033.1">
    <property type="nucleotide sequence ID" value="XM_064620963.1"/>
</dbReference>
<dbReference type="FunFam" id="3.10.20.90:FF:000254">
    <property type="entry name" value="UV excision repair protein Rad23"/>
    <property type="match status" value="1"/>
</dbReference>
<dbReference type="AlphaFoldDB" id="A0A2R5LGR1"/>
<dbReference type="GO" id="GO:0006289">
    <property type="term" value="P:nucleotide-excision repair"/>
    <property type="evidence" value="ECO:0007669"/>
    <property type="project" value="UniProtKB-UniRule"/>
</dbReference>